<accession>A0A4U8SW51</accession>
<organism evidence="1 2">
    <name type="scientific">Helicobacter magdeburgensis</name>
    <dbReference type="NCBI Taxonomy" id="471858"/>
    <lineage>
        <taxon>Bacteria</taxon>
        <taxon>Pseudomonadati</taxon>
        <taxon>Campylobacterota</taxon>
        <taxon>Epsilonproteobacteria</taxon>
        <taxon>Campylobacterales</taxon>
        <taxon>Helicobacteraceae</taxon>
        <taxon>Helicobacter</taxon>
    </lineage>
</organism>
<evidence type="ECO:0000313" key="2">
    <source>
        <dbReference type="Proteomes" id="UP000029921"/>
    </source>
</evidence>
<keyword evidence="2" id="KW-1185">Reference proteome</keyword>
<dbReference type="Proteomes" id="UP000029921">
    <property type="component" value="Unassembled WGS sequence"/>
</dbReference>
<name>A0A4U8SW51_9HELI</name>
<sequence>MSSQDLEKNFEELNVEEIVKEAIVEAFDYDESLNVGKIENHCNQSIKEHYLKLADGDTVAQKRQDEMLRRFLDDKQF</sequence>
<protein>
    <submittedName>
        <fullName evidence="1">Uncharacterized protein</fullName>
    </submittedName>
</protein>
<evidence type="ECO:0000313" key="1">
    <source>
        <dbReference type="EMBL" id="TLD91121.1"/>
    </source>
</evidence>
<dbReference type="AlphaFoldDB" id="A0A4U8SW51"/>
<comment type="caution">
    <text evidence="1">The sequence shown here is derived from an EMBL/GenBank/DDBJ whole genome shotgun (WGS) entry which is preliminary data.</text>
</comment>
<dbReference type="RefSeq" id="WP_034589311.1">
    <property type="nucleotide sequence ID" value="NZ_JRPE02000024.1"/>
</dbReference>
<proteinExistence type="predicted"/>
<reference evidence="1 2" key="1">
    <citation type="journal article" date="2014" name="Genome Announc.">
        <title>Draft genome sequences of eight enterohepatic helicobacter species isolated from both laboratory and wild rodents.</title>
        <authorList>
            <person name="Sheh A."/>
            <person name="Shen Z."/>
            <person name="Fox J.G."/>
        </authorList>
    </citation>
    <scope>NUCLEOTIDE SEQUENCE [LARGE SCALE GENOMIC DNA]</scope>
    <source>
        <strain evidence="1 2">MIT 96-1001</strain>
    </source>
</reference>
<dbReference type="EMBL" id="JRPE02000024">
    <property type="protein sequence ID" value="TLD91121.1"/>
    <property type="molecule type" value="Genomic_DNA"/>
</dbReference>
<gene>
    <name evidence="1" type="ORF">LS74_010255</name>
</gene>